<dbReference type="KEGG" id="celz:E5225_13310"/>
<name>A0A4P7SKV2_9CELL</name>
<evidence type="ECO:0000313" key="3">
    <source>
        <dbReference type="Proteomes" id="UP000296469"/>
    </source>
</evidence>
<dbReference type="RefSeq" id="WP_135973593.1">
    <property type="nucleotide sequence ID" value="NZ_CP039291.1"/>
</dbReference>
<protein>
    <submittedName>
        <fullName evidence="2">Uncharacterized protein</fullName>
    </submittedName>
</protein>
<dbReference type="Proteomes" id="UP000296469">
    <property type="component" value="Chromosome"/>
</dbReference>
<accession>A0A4P7SKV2</accession>
<evidence type="ECO:0000313" key="2">
    <source>
        <dbReference type="EMBL" id="QCB94388.1"/>
    </source>
</evidence>
<keyword evidence="3" id="KW-1185">Reference proteome</keyword>
<dbReference type="AlphaFoldDB" id="A0A4P7SKV2"/>
<feature type="region of interest" description="Disordered" evidence="1">
    <location>
        <begin position="142"/>
        <end position="183"/>
    </location>
</feature>
<dbReference type="PROSITE" id="PS51257">
    <property type="entry name" value="PROKAR_LIPOPROTEIN"/>
    <property type="match status" value="1"/>
</dbReference>
<reference evidence="2 3" key="1">
    <citation type="submission" date="2019-04" db="EMBL/GenBank/DDBJ databases">
        <title>Isolation and identification of Cellulomonas shaoxiangyii sp. Nov. isolated from feces of the Tibetan antelopes (Pantholops hodgsonii) in the Qinghai-Tibet plateau of China.</title>
        <authorList>
            <person name="Tian Z."/>
        </authorList>
    </citation>
    <scope>NUCLEOTIDE SEQUENCE [LARGE SCALE GENOMIC DNA]</scope>
    <source>
        <strain evidence="2 3">Z28</strain>
    </source>
</reference>
<organism evidence="2 3">
    <name type="scientific">Cellulomonas shaoxiangyii</name>
    <dbReference type="NCBI Taxonomy" id="2566013"/>
    <lineage>
        <taxon>Bacteria</taxon>
        <taxon>Bacillati</taxon>
        <taxon>Actinomycetota</taxon>
        <taxon>Actinomycetes</taxon>
        <taxon>Micrococcales</taxon>
        <taxon>Cellulomonadaceae</taxon>
        <taxon>Cellulomonas</taxon>
    </lineage>
</organism>
<proteinExistence type="predicted"/>
<gene>
    <name evidence="2" type="ORF">E5225_13310</name>
</gene>
<evidence type="ECO:0000256" key="1">
    <source>
        <dbReference type="SAM" id="MobiDB-lite"/>
    </source>
</evidence>
<sequence>MARGAVVRRRTALLLGVLLLPAVLGGCGGSGGASAEDHAGARDEVRAAAVEVVPALAEALGGEVRWARGEYEAYGIKDDRSLAYQADAEIAAPATRDDVAAAVADLGWSVDDGGGDTVVGERGDLTLSATVRADVVRVSVDGPRLPLGDDGPERAGQEGLGLPYPTFVPEVAPEDREDAATDG</sequence>
<dbReference type="EMBL" id="CP039291">
    <property type="protein sequence ID" value="QCB94388.1"/>
    <property type="molecule type" value="Genomic_DNA"/>
</dbReference>